<dbReference type="InterPro" id="IPR036873">
    <property type="entry name" value="Rhodanese-like_dom_sf"/>
</dbReference>
<evidence type="ECO:0000259" key="1">
    <source>
        <dbReference type="PROSITE" id="PS50206"/>
    </source>
</evidence>
<keyword evidence="3" id="KW-1185">Reference proteome</keyword>
<dbReference type="Proteomes" id="UP000663452">
    <property type="component" value="Chromosome"/>
</dbReference>
<dbReference type="PANTHER" id="PTHR43031">
    <property type="entry name" value="FAD-DEPENDENT OXIDOREDUCTASE"/>
    <property type="match status" value="1"/>
</dbReference>
<dbReference type="PANTHER" id="PTHR43031:SF1">
    <property type="entry name" value="PYRIDINE NUCLEOTIDE-DISULPHIDE OXIDOREDUCTASE"/>
    <property type="match status" value="1"/>
</dbReference>
<dbReference type="CDD" id="cd00158">
    <property type="entry name" value="RHOD"/>
    <property type="match status" value="1"/>
</dbReference>
<dbReference type="SMART" id="SM00450">
    <property type="entry name" value="RHOD"/>
    <property type="match status" value="1"/>
</dbReference>
<reference evidence="2 3" key="1">
    <citation type="submission" date="2021-02" db="EMBL/GenBank/DDBJ databases">
        <title>Paenibacillus tianjinensis sp. nov.</title>
        <authorList>
            <person name="Liu H."/>
        </authorList>
    </citation>
    <scope>NUCLEOTIDE SEQUENCE [LARGE SCALE GENOMIC DNA]</scope>
    <source>
        <strain evidence="2 3">TB2019</strain>
    </source>
</reference>
<dbReference type="InterPro" id="IPR001763">
    <property type="entry name" value="Rhodanese-like_dom"/>
</dbReference>
<dbReference type="InterPro" id="IPR050229">
    <property type="entry name" value="GlpE_sulfurtransferase"/>
</dbReference>
<dbReference type="EMBL" id="CP070969">
    <property type="protein sequence ID" value="QSF46866.1"/>
    <property type="molecule type" value="Genomic_DNA"/>
</dbReference>
<accession>A0ABX7LFW4</accession>
<dbReference type="RefSeq" id="WP_206104317.1">
    <property type="nucleotide sequence ID" value="NZ_CP070969.1"/>
</dbReference>
<name>A0ABX7LFW4_9BACL</name>
<dbReference type="SUPFAM" id="SSF52821">
    <property type="entry name" value="Rhodanese/Cell cycle control phosphatase"/>
    <property type="match status" value="1"/>
</dbReference>
<evidence type="ECO:0000313" key="3">
    <source>
        <dbReference type="Proteomes" id="UP000663452"/>
    </source>
</evidence>
<dbReference type="PROSITE" id="PS50206">
    <property type="entry name" value="RHODANESE_3"/>
    <property type="match status" value="1"/>
</dbReference>
<evidence type="ECO:0000313" key="2">
    <source>
        <dbReference type="EMBL" id="QSF46866.1"/>
    </source>
</evidence>
<protein>
    <submittedName>
        <fullName evidence="2">Rhodanese-like domain-containing protein</fullName>
    </submittedName>
</protein>
<organism evidence="2 3">
    <name type="scientific">Paenibacillus tianjinensis</name>
    <dbReference type="NCBI Taxonomy" id="2810347"/>
    <lineage>
        <taxon>Bacteria</taxon>
        <taxon>Bacillati</taxon>
        <taxon>Bacillota</taxon>
        <taxon>Bacilli</taxon>
        <taxon>Bacillales</taxon>
        <taxon>Paenibacillaceae</taxon>
        <taxon>Paenibacillus</taxon>
    </lineage>
</organism>
<sequence length="110" mass="12273">MAFQIPKAVTPQALVEQLKQGKPLNLLDVRESVEWAEGHVEGAKHIPLSQLMERREELEPAQEIIIMCRSGNRSGLACELLHEKGYKVVNMTGGLNAWTSKLVRDVPSNN</sequence>
<dbReference type="Gene3D" id="3.40.250.10">
    <property type="entry name" value="Rhodanese-like domain"/>
    <property type="match status" value="1"/>
</dbReference>
<feature type="domain" description="Rhodanese" evidence="1">
    <location>
        <begin position="20"/>
        <end position="100"/>
    </location>
</feature>
<gene>
    <name evidence="2" type="ORF">JRJ22_10050</name>
</gene>
<proteinExistence type="predicted"/>
<dbReference type="Pfam" id="PF00581">
    <property type="entry name" value="Rhodanese"/>
    <property type="match status" value="1"/>
</dbReference>